<organism evidence="3 4">
    <name type="scientific">Apophysomyces ossiformis</name>
    <dbReference type="NCBI Taxonomy" id="679940"/>
    <lineage>
        <taxon>Eukaryota</taxon>
        <taxon>Fungi</taxon>
        <taxon>Fungi incertae sedis</taxon>
        <taxon>Mucoromycota</taxon>
        <taxon>Mucoromycotina</taxon>
        <taxon>Mucoromycetes</taxon>
        <taxon>Mucorales</taxon>
        <taxon>Mucorineae</taxon>
        <taxon>Mucoraceae</taxon>
        <taxon>Apophysomyces</taxon>
    </lineage>
</organism>
<evidence type="ECO:0000256" key="2">
    <source>
        <dbReference type="SAM" id="MobiDB-lite"/>
    </source>
</evidence>
<proteinExistence type="predicted"/>
<gene>
    <name evidence="3" type="ORF">EC973_001963</name>
</gene>
<evidence type="ECO:0000313" key="3">
    <source>
        <dbReference type="EMBL" id="KAF7730581.1"/>
    </source>
</evidence>
<dbReference type="AlphaFoldDB" id="A0A8H7BWI7"/>
<feature type="compositionally biased region" description="Basic and acidic residues" evidence="2">
    <location>
        <begin position="1"/>
        <end position="26"/>
    </location>
</feature>
<dbReference type="OrthoDB" id="2439595at2759"/>
<reference evidence="3" key="1">
    <citation type="submission" date="2020-01" db="EMBL/GenBank/DDBJ databases">
        <title>Genome Sequencing of Three Apophysomyces-Like Fungal Strains Confirms a Novel Fungal Genus in the Mucoromycota with divergent Burkholderia-like Endosymbiotic Bacteria.</title>
        <authorList>
            <person name="Stajich J.E."/>
            <person name="Macias A.M."/>
            <person name="Carter-House D."/>
            <person name="Lovett B."/>
            <person name="Kasson L.R."/>
            <person name="Berry K."/>
            <person name="Grigoriev I."/>
            <person name="Chang Y."/>
            <person name="Spatafora J."/>
            <person name="Kasson M.T."/>
        </authorList>
    </citation>
    <scope>NUCLEOTIDE SEQUENCE</scope>
    <source>
        <strain evidence="3">NRRL A-21654</strain>
    </source>
</reference>
<keyword evidence="1" id="KW-0175">Coiled coil</keyword>
<comment type="caution">
    <text evidence="3">The sequence shown here is derived from an EMBL/GenBank/DDBJ whole genome shotgun (WGS) entry which is preliminary data.</text>
</comment>
<accession>A0A8H7BWI7</accession>
<dbReference type="Proteomes" id="UP000605846">
    <property type="component" value="Unassembled WGS sequence"/>
</dbReference>
<protein>
    <submittedName>
        <fullName evidence="3">Uncharacterized protein</fullName>
    </submittedName>
</protein>
<sequence>MSEPQETEKKSLDQQHEATLTRETEHSMPVPSKENVNEATHSTPELAEQAVDSTGQSDTPFISTEDSNKRVFRWMEEKEQTACDKDLMINSLAESLQIHKEIVERVQREKDAYEEAMEKKHREERNSLMMQHEQAKAALEEHRERCARLEVAYQSVVQELETKKQEYKRIEANFYSHVRSIRPTDDDLSTIQPEIGHLLSQMNNLCMSLRSKIDRDSATAFVQERWPAMNESIKELIKAEETTLDSGYITLFAEKFLVETMIEGIVRQPIHPGVSINEAFQQVDAWIRARNEEWATRLRQQVSALVVKQPAEEQQSIEKAKEALVEHIMDQLSRIYPAIKEDANQAKKILNIVNRAARLSLAMKGQEIAIKPVSVQEGVATFDSTLMKPVNKGKPEGRVLVVVSPPFVATDPSDPEHGFVIPGKVLCV</sequence>
<feature type="region of interest" description="Disordered" evidence="2">
    <location>
        <begin position="1"/>
        <end position="65"/>
    </location>
</feature>
<name>A0A8H7BWI7_9FUNG</name>
<feature type="coiled-coil region" evidence="1">
    <location>
        <begin position="89"/>
        <end position="173"/>
    </location>
</feature>
<dbReference type="EMBL" id="JABAYA010000015">
    <property type="protein sequence ID" value="KAF7730581.1"/>
    <property type="molecule type" value="Genomic_DNA"/>
</dbReference>
<keyword evidence="4" id="KW-1185">Reference proteome</keyword>
<evidence type="ECO:0000313" key="4">
    <source>
        <dbReference type="Proteomes" id="UP000605846"/>
    </source>
</evidence>
<evidence type="ECO:0000256" key="1">
    <source>
        <dbReference type="SAM" id="Coils"/>
    </source>
</evidence>
<feature type="compositionally biased region" description="Polar residues" evidence="2">
    <location>
        <begin position="51"/>
        <end position="65"/>
    </location>
</feature>